<dbReference type="GO" id="GO:0009307">
    <property type="term" value="P:DNA restriction-modification system"/>
    <property type="evidence" value="ECO:0007669"/>
    <property type="project" value="UniProtKB-KW"/>
</dbReference>
<dbReference type="RefSeq" id="WP_013406970.1">
    <property type="nucleotide sequence ID" value="NC_014655.1"/>
</dbReference>
<dbReference type="GO" id="GO:0003677">
    <property type="term" value="F:DNA binding"/>
    <property type="evidence" value="ECO:0007669"/>
    <property type="project" value="UniProtKB-KW"/>
</dbReference>
<name>E4RSR4_LEAB4</name>
<organism evidence="6 7">
    <name type="scientific">Leadbetterella byssophila (strain DSM 17132 / JCM 16389 / KACC 11308 / NBRC 106382 / 4M15)</name>
    <dbReference type="NCBI Taxonomy" id="649349"/>
    <lineage>
        <taxon>Bacteria</taxon>
        <taxon>Pseudomonadati</taxon>
        <taxon>Bacteroidota</taxon>
        <taxon>Cytophagia</taxon>
        <taxon>Cytophagales</taxon>
        <taxon>Leadbetterellaceae</taxon>
        <taxon>Leadbetterella</taxon>
    </lineage>
</organism>
<keyword evidence="4" id="KW-0175">Coiled coil</keyword>
<keyword evidence="7" id="KW-1185">Reference proteome</keyword>
<feature type="domain" description="Type I restriction modification DNA specificity" evidence="5">
    <location>
        <begin position="30"/>
        <end position="187"/>
    </location>
</feature>
<dbReference type="OrthoDB" id="825893at2"/>
<evidence type="ECO:0000313" key="7">
    <source>
        <dbReference type="Proteomes" id="UP000007435"/>
    </source>
</evidence>
<proteinExistence type="inferred from homology"/>
<evidence type="ECO:0000313" key="6">
    <source>
        <dbReference type="EMBL" id="ADQ15914.1"/>
    </source>
</evidence>
<evidence type="ECO:0000256" key="2">
    <source>
        <dbReference type="ARBA" id="ARBA00022747"/>
    </source>
</evidence>
<keyword evidence="3" id="KW-0238">DNA-binding</keyword>
<dbReference type="Gene3D" id="3.90.220.20">
    <property type="entry name" value="DNA methylase specificity domains"/>
    <property type="match status" value="2"/>
</dbReference>
<protein>
    <submittedName>
        <fullName evidence="6">Restriction modification system DNA specificity domain</fullName>
    </submittedName>
</protein>
<dbReference type="CDD" id="cd17515">
    <property type="entry name" value="RMtype1_S_MjaORF132P_Sau1132ORF3780P-TRD1-CR1_like"/>
    <property type="match status" value="1"/>
</dbReference>
<evidence type="ECO:0000256" key="1">
    <source>
        <dbReference type="ARBA" id="ARBA00010923"/>
    </source>
</evidence>
<comment type="similarity">
    <text evidence="1">Belongs to the type-I restriction system S methylase family.</text>
</comment>
<dbReference type="PANTHER" id="PTHR43140:SF1">
    <property type="entry name" value="TYPE I RESTRICTION ENZYME ECOKI SPECIFICITY SUBUNIT"/>
    <property type="match status" value="1"/>
</dbReference>
<dbReference type="InterPro" id="IPR044946">
    <property type="entry name" value="Restrct_endonuc_typeI_TRD_sf"/>
</dbReference>
<dbReference type="KEGG" id="lby:Lbys_0118"/>
<dbReference type="REBASE" id="29027">
    <property type="entry name" value="S.LbyORF119P"/>
</dbReference>
<feature type="coiled-coil region" evidence="4">
    <location>
        <begin position="218"/>
        <end position="274"/>
    </location>
</feature>
<dbReference type="PANTHER" id="PTHR43140">
    <property type="entry name" value="TYPE-1 RESTRICTION ENZYME ECOKI SPECIFICITY PROTEIN"/>
    <property type="match status" value="1"/>
</dbReference>
<dbReference type="HOGENOM" id="CLU_021095_10_2_10"/>
<evidence type="ECO:0000256" key="3">
    <source>
        <dbReference type="ARBA" id="ARBA00023125"/>
    </source>
</evidence>
<dbReference type="CDD" id="cd17260">
    <property type="entry name" value="RMtype1_S_EcoEI-TRD1-CR1_like"/>
    <property type="match status" value="1"/>
</dbReference>
<accession>E4RSR4</accession>
<dbReference type="eggNOG" id="COG0732">
    <property type="taxonomic scope" value="Bacteria"/>
</dbReference>
<keyword evidence="2" id="KW-0680">Restriction system</keyword>
<evidence type="ECO:0000256" key="4">
    <source>
        <dbReference type="SAM" id="Coils"/>
    </source>
</evidence>
<reference evidence="6 7" key="2">
    <citation type="journal article" date="2011" name="Stand. Genomic Sci.">
        <title>Complete genome sequence of Leadbetterella byssophila type strain (4M15).</title>
        <authorList>
            <person name="Abt B."/>
            <person name="Teshima H."/>
            <person name="Lucas S."/>
            <person name="Lapidus A."/>
            <person name="Del Rio T.G."/>
            <person name="Nolan M."/>
            <person name="Tice H."/>
            <person name="Cheng J.F."/>
            <person name="Pitluck S."/>
            <person name="Liolios K."/>
            <person name="Pagani I."/>
            <person name="Ivanova N."/>
            <person name="Mavromatis K."/>
            <person name="Pati A."/>
            <person name="Tapia R."/>
            <person name="Han C."/>
            <person name="Goodwin L."/>
            <person name="Chen A."/>
            <person name="Palaniappan K."/>
            <person name="Land M."/>
            <person name="Hauser L."/>
            <person name="Chang Y.J."/>
            <person name="Jeffries C.D."/>
            <person name="Rohde M."/>
            <person name="Goker M."/>
            <person name="Tindall B.J."/>
            <person name="Detter J.C."/>
            <person name="Woyke T."/>
            <person name="Bristow J."/>
            <person name="Eisen J.A."/>
            <person name="Markowitz V."/>
            <person name="Hugenholtz P."/>
            <person name="Klenk H.P."/>
            <person name="Kyrpides N.C."/>
        </authorList>
    </citation>
    <scope>NUCLEOTIDE SEQUENCE [LARGE SCALE GENOMIC DNA]</scope>
    <source>
        <strain evidence="7">DSM 17132 / JCM 16389 / KACC 11308 / NBRC 106382 / 4M15</strain>
    </source>
</reference>
<evidence type="ECO:0000259" key="5">
    <source>
        <dbReference type="Pfam" id="PF01420"/>
    </source>
</evidence>
<dbReference type="Proteomes" id="UP000007435">
    <property type="component" value="Chromosome"/>
</dbReference>
<reference key="1">
    <citation type="submission" date="2010-11" db="EMBL/GenBank/DDBJ databases">
        <title>The complete genome of Leadbetterella byssophila DSM 17132.</title>
        <authorList>
            <consortium name="US DOE Joint Genome Institute (JGI-PGF)"/>
            <person name="Lucas S."/>
            <person name="Copeland A."/>
            <person name="Lapidus A."/>
            <person name="Glavina del Rio T."/>
            <person name="Dalin E."/>
            <person name="Tice H."/>
            <person name="Bruce D."/>
            <person name="Goodwin L."/>
            <person name="Pitluck S."/>
            <person name="Kyrpides N."/>
            <person name="Mavromatis K."/>
            <person name="Ivanova N."/>
            <person name="Teshima H."/>
            <person name="Brettin T."/>
            <person name="Detter J.C."/>
            <person name="Han C."/>
            <person name="Tapia R."/>
            <person name="Land M."/>
            <person name="Hauser L."/>
            <person name="Markowitz V."/>
            <person name="Cheng J.-F."/>
            <person name="Hugenholtz P."/>
            <person name="Woyke T."/>
            <person name="Wu D."/>
            <person name="Tindall B."/>
            <person name="Pomrenke H.G."/>
            <person name="Brambilla E."/>
            <person name="Klenk H.-P."/>
            <person name="Eisen J.A."/>
        </authorList>
    </citation>
    <scope>NUCLEOTIDE SEQUENCE [LARGE SCALE GENOMIC DNA]</scope>
    <source>
        <strain>DSM 17132</strain>
    </source>
</reference>
<dbReference type="EMBL" id="CP002305">
    <property type="protein sequence ID" value="ADQ15914.1"/>
    <property type="molecule type" value="Genomic_DNA"/>
</dbReference>
<dbReference type="AlphaFoldDB" id="E4RSR4"/>
<dbReference type="SUPFAM" id="SSF116734">
    <property type="entry name" value="DNA methylase specificity domain"/>
    <property type="match status" value="2"/>
</dbReference>
<sequence length="495" mass="55644">MTILEFFKTVHPSVLAAKMIFRHLQEHYPVLKIADIADTTSGGTPNRGMPEYYNGDIPWVKSGELKDGVITTCDEYITEAGLKNSSAKLFPKGTLLVAMYGANIGKTGILDFDATTNQAVCAIFPKVDISREFLSWYFKQQRIDFIAVGKGGAQPNISQTIINNASIVVPDEKVQKAIVKFLERIEKGDGIDYDFFIPEVLKDVETIYKYKNSYVTLSDSFESQLTQLENLNQAILQEAVQGKLVPQDPNDEPASELLKRIKAEKATLRQAQGKGKKEKPLPPIKPEEIPFEIPENWVWCRLGEICEVNPRNKVDDEIDAGFIPMPMVSQLFGVKPTYEVRKWGAIKKGFTHFANNDVVIAKITPCFENSKAGIISDLPNGIGAGTTELNVLRGNQYILPEYVYAFVKRIDFLKNGERIMKGVAGQQRVPTDYFYNTLIPLPPLAEQKRIVAEIEKQFAKTKQLKEHIIANQQATEQLLKALLHQAFEVKEMEEV</sequence>
<feature type="domain" description="Type I restriction modification DNA specificity" evidence="5">
    <location>
        <begin position="294"/>
        <end position="469"/>
    </location>
</feature>
<gene>
    <name evidence="6" type="ordered locus">Lbys_0118</name>
</gene>
<dbReference type="InterPro" id="IPR000055">
    <property type="entry name" value="Restrct_endonuc_typeI_TRD"/>
</dbReference>
<dbReference type="STRING" id="649349.Lbys_0118"/>
<dbReference type="Pfam" id="PF01420">
    <property type="entry name" value="Methylase_S"/>
    <property type="match status" value="2"/>
</dbReference>
<dbReference type="InterPro" id="IPR051212">
    <property type="entry name" value="Type-I_RE_S_subunit"/>
</dbReference>